<organism evidence="1 2">
    <name type="scientific">Zasmidium cellare</name>
    <name type="common">Wine cellar mold</name>
    <name type="synonym">Racodium cellare</name>
    <dbReference type="NCBI Taxonomy" id="395010"/>
    <lineage>
        <taxon>Eukaryota</taxon>
        <taxon>Fungi</taxon>
        <taxon>Dikarya</taxon>
        <taxon>Ascomycota</taxon>
        <taxon>Pezizomycotina</taxon>
        <taxon>Dothideomycetes</taxon>
        <taxon>Dothideomycetidae</taxon>
        <taxon>Mycosphaerellales</taxon>
        <taxon>Mycosphaerellaceae</taxon>
        <taxon>Zasmidium</taxon>
    </lineage>
</organism>
<keyword evidence="2" id="KW-1185">Reference proteome</keyword>
<dbReference type="Proteomes" id="UP001305779">
    <property type="component" value="Unassembled WGS sequence"/>
</dbReference>
<accession>A0ABR0E315</accession>
<proteinExistence type="predicted"/>
<gene>
    <name evidence="1" type="ORF">PRZ48_013072</name>
</gene>
<evidence type="ECO:0000313" key="2">
    <source>
        <dbReference type="Proteomes" id="UP001305779"/>
    </source>
</evidence>
<protein>
    <submittedName>
        <fullName evidence="1">Uncharacterized protein</fullName>
    </submittedName>
</protein>
<sequence length="275" mass="30406">MHSSFGVYISVIFLDTFINAPSHLWGVSIGAVTTPADAGGIWTRFMNYFHFKVTGLKSASGACHPLEQALRTNAVQHIRVLALFSPDQPRLLITLLRGLMMLYLNTVTHPDRSFEGRALPFVNDALRNVVQQHSIQRPWIGLDPVYALRQGGNWALDKLTGDCFLCTRPLDNNVQLTEYVTDTALLKVYRPCLVKETSGMVPANAGTATTHPKTLSPLAAVRRQFSKTYTKLTRNVKAFLNPLNKCFWCFVLQLDCDSDGTGSCTPCVRSVGTAS</sequence>
<evidence type="ECO:0000313" key="1">
    <source>
        <dbReference type="EMBL" id="KAK4495804.1"/>
    </source>
</evidence>
<reference evidence="1 2" key="1">
    <citation type="journal article" date="2023" name="G3 (Bethesda)">
        <title>A chromosome-level genome assembly of Zasmidium syzygii isolated from banana leaves.</title>
        <authorList>
            <person name="van Westerhoven A.C."/>
            <person name="Mehrabi R."/>
            <person name="Talebi R."/>
            <person name="Steentjes M.B.F."/>
            <person name="Corcolon B."/>
            <person name="Chong P.A."/>
            <person name="Kema G.H.J."/>
            <person name="Seidl M.F."/>
        </authorList>
    </citation>
    <scope>NUCLEOTIDE SEQUENCE [LARGE SCALE GENOMIC DNA]</scope>
    <source>
        <strain evidence="1 2">P124</strain>
    </source>
</reference>
<comment type="caution">
    <text evidence="1">The sequence shown here is derived from an EMBL/GenBank/DDBJ whole genome shotgun (WGS) entry which is preliminary data.</text>
</comment>
<dbReference type="EMBL" id="JAXOVC010000011">
    <property type="protein sequence ID" value="KAK4495804.1"/>
    <property type="molecule type" value="Genomic_DNA"/>
</dbReference>
<name>A0ABR0E315_ZASCE</name>